<evidence type="ECO:0000313" key="2">
    <source>
        <dbReference type="EMBL" id="PYE87605.1"/>
    </source>
</evidence>
<dbReference type="Proteomes" id="UP000247454">
    <property type="component" value="Unassembled WGS sequence"/>
</dbReference>
<accession>A0A318T055</accession>
<dbReference type="FunFam" id="3.40.50.720:FF:000702">
    <property type="entry name" value="NADH dehydrogenase (Ubiquinone)"/>
    <property type="match status" value="1"/>
</dbReference>
<gene>
    <name evidence="2" type="ORF">C7477_112108</name>
</gene>
<dbReference type="SUPFAM" id="SSF51735">
    <property type="entry name" value="NAD(P)-binding Rossmann-fold domains"/>
    <property type="match status" value="1"/>
</dbReference>
<dbReference type="OrthoDB" id="9776313at2"/>
<dbReference type="InterPro" id="IPR036291">
    <property type="entry name" value="NAD(P)-bd_dom_sf"/>
</dbReference>
<dbReference type="Pfam" id="PF01370">
    <property type="entry name" value="Epimerase"/>
    <property type="match status" value="1"/>
</dbReference>
<dbReference type="Gene3D" id="3.40.50.720">
    <property type="entry name" value="NAD(P)-binding Rossmann-like Domain"/>
    <property type="match status" value="1"/>
</dbReference>
<comment type="caution">
    <text evidence="2">The sequence shown here is derived from an EMBL/GenBank/DDBJ whole genome shotgun (WGS) entry which is preliminary data.</text>
</comment>
<dbReference type="InterPro" id="IPR051207">
    <property type="entry name" value="ComplexI_NDUFA9_subunit"/>
</dbReference>
<reference evidence="2 3" key="1">
    <citation type="submission" date="2018-06" db="EMBL/GenBank/DDBJ databases">
        <title>Genomic Encyclopedia of Type Strains, Phase III (KMG-III): the genomes of soil and plant-associated and newly described type strains.</title>
        <authorList>
            <person name="Whitman W."/>
        </authorList>
    </citation>
    <scope>NUCLEOTIDE SEQUENCE [LARGE SCALE GENOMIC DNA]</scope>
    <source>
        <strain evidence="2 3">ORS 1419</strain>
    </source>
</reference>
<dbReference type="EMBL" id="QJTF01000012">
    <property type="protein sequence ID" value="PYE87605.1"/>
    <property type="molecule type" value="Genomic_DNA"/>
</dbReference>
<organism evidence="2 3">
    <name type="scientific">Phyllobacterium leguminum</name>
    <dbReference type="NCBI Taxonomy" id="314237"/>
    <lineage>
        <taxon>Bacteria</taxon>
        <taxon>Pseudomonadati</taxon>
        <taxon>Pseudomonadota</taxon>
        <taxon>Alphaproteobacteria</taxon>
        <taxon>Hyphomicrobiales</taxon>
        <taxon>Phyllobacteriaceae</taxon>
        <taxon>Phyllobacterium</taxon>
    </lineage>
</organism>
<evidence type="ECO:0000259" key="1">
    <source>
        <dbReference type="Pfam" id="PF01370"/>
    </source>
</evidence>
<evidence type="ECO:0000313" key="3">
    <source>
        <dbReference type="Proteomes" id="UP000247454"/>
    </source>
</evidence>
<dbReference type="PANTHER" id="PTHR12126:SF11">
    <property type="entry name" value="NADH DEHYDROGENASE [UBIQUINONE] 1 ALPHA SUBCOMPLEX SUBUNIT 9, MITOCHONDRIAL"/>
    <property type="match status" value="1"/>
</dbReference>
<dbReference type="PANTHER" id="PTHR12126">
    <property type="entry name" value="NADH-UBIQUINONE OXIDOREDUCTASE 39 KDA SUBUNIT-RELATED"/>
    <property type="match status" value="1"/>
</dbReference>
<keyword evidence="3" id="KW-1185">Reference proteome</keyword>
<dbReference type="GO" id="GO:0044877">
    <property type="term" value="F:protein-containing complex binding"/>
    <property type="evidence" value="ECO:0007669"/>
    <property type="project" value="TreeGrafter"/>
</dbReference>
<dbReference type="InterPro" id="IPR001509">
    <property type="entry name" value="Epimerase_deHydtase"/>
</dbReference>
<protein>
    <submittedName>
        <fullName evidence="2">NADH dehydrogenase</fullName>
    </submittedName>
</protein>
<feature type="domain" description="NAD-dependent epimerase/dehydratase" evidence="1">
    <location>
        <begin position="15"/>
        <end position="223"/>
    </location>
</feature>
<dbReference type="AlphaFoldDB" id="A0A318T055"/>
<proteinExistence type="predicted"/>
<sequence length="328" mass="35889">MAVEKTGLLNKPKLVTVFGGSGFVGRHVVASLAQRGYRVRVAVRRPTLAPYLQPLGNMGQIQPVQANLRYPQSIEPALRGADHVINLVGIAFETGGQRFDPVQVEGARAVAEAAKAHGIPLTHMSAIGADPQSDSVYARTKGEGERAVHEVLPHAIILRPSIIFGPEDHFFNRFANMARFSPFLPLIGGGHTTFQPVYVGDVAEIIARTVDGTVEHGKIYELGGPEVMSFRRCMEEMLEVIDRKRILLTIPWFAARIIGSVAGLMPKPVITRDQVTLLQHDNIVSNEASSEGRTLEGVGIRPTGTDVVLPTYLWRYREQGQFTKKGMA</sequence>
<name>A0A318T055_9HYPH</name>
<dbReference type="RefSeq" id="WP_110752213.1">
    <property type="nucleotide sequence ID" value="NZ_QJTF01000012.1"/>
</dbReference>
<dbReference type="CDD" id="cd05271">
    <property type="entry name" value="NDUFA9_like_SDR_a"/>
    <property type="match status" value="1"/>
</dbReference>